<dbReference type="Gene3D" id="3.40.50.2000">
    <property type="entry name" value="Glycogen Phosphorylase B"/>
    <property type="match status" value="1"/>
</dbReference>
<dbReference type="AlphaFoldDB" id="A0A382H0G9"/>
<dbReference type="NCBIfam" id="TIGR00236">
    <property type="entry name" value="wecB"/>
    <property type="match status" value="1"/>
</dbReference>
<dbReference type="InterPro" id="IPR029767">
    <property type="entry name" value="WecB-like"/>
</dbReference>
<evidence type="ECO:0000259" key="4">
    <source>
        <dbReference type="Pfam" id="PF02350"/>
    </source>
</evidence>
<reference evidence="5" key="1">
    <citation type="submission" date="2018-05" db="EMBL/GenBank/DDBJ databases">
        <authorList>
            <person name="Lanie J.A."/>
            <person name="Ng W.-L."/>
            <person name="Kazmierczak K.M."/>
            <person name="Andrzejewski T.M."/>
            <person name="Davidsen T.M."/>
            <person name="Wayne K.J."/>
            <person name="Tettelin H."/>
            <person name="Glass J.I."/>
            <person name="Rusch D."/>
            <person name="Podicherti R."/>
            <person name="Tsui H.-C.T."/>
            <person name="Winkler M.E."/>
        </authorList>
    </citation>
    <scope>NUCLEOTIDE SEQUENCE</scope>
</reference>
<evidence type="ECO:0000313" key="5">
    <source>
        <dbReference type="EMBL" id="SVB80816.1"/>
    </source>
</evidence>
<evidence type="ECO:0000256" key="1">
    <source>
        <dbReference type="ARBA" id="ARBA00023235"/>
    </source>
</evidence>
<dbReference type="EMBL" id="UINC01058493">
    <property type="protein sequence ID" value="SVB80816.1"/>
    <property type="molecule type" value="Genomic_DNA"/>
</dbReference>
<name>A0A382H0G9_9ZZZZ</name>
<dbReference type="InterPro" id="IPR003331">
    <property type="entry name" value="UDP_GlcNAc_Epimerase_2_dom"/>
</dbReference>
<keyword evidence="1" id="KW-0413">Isomerase</keyword>
<sequence>MVVIGTRPEAIKMAPVLNGLRISSRVDTRLVFTGQHRRLVNDLQTVLDLVPDDDLSIMREGQSLYDVGEGCLRGLSVIIQEYKPDMILVQGDTATAFFSSLAAFFEGVSVGHVESGLRTKKKSMPFPEEMFRRLTDVISDLHFAPTIQAKENLKKEGLDSDQIYVTGNTVVDSLLKIADLEGQLDDDILRVISQDEGSRLVLL</sequence>
<dbReference type="GO" id="GO:0008761">
    <property type="term" value="F:UDP-N-acetylglucosamine 2-epimerase activity"/>
    <property type="evidence" value="ECO:0007669"/>
    <property type="project" value="UniProtKB-EC"/>
</dbReference>
<proteinExistence type="inferred from homology"/>
<feature type="non-terminal residue" evidence="5">
    <location>
        <position position="1"/>
    </location>
</feature>
<feature type="non-terminal residue" evidence="5">
    <location>
        <position position="203"/>
    </location>
</feature>
<evidence type="ECO:0000256" key="2">
    <source>
        <dbReference type="ARBA" id="ARBA00038209"/>
    </source>
</evidence>
<dbReference type="EC" id="5.1.3.14" evidence="3"/>
<comment type="similarity">
    <text evidence="2">Belongs to the UDP-N-acetylglucosamine 2-epimerase family.</text>
</comment>
<dbReference type="PANTHER" id="PTHR43174:SF2">
    <property type="entry name" value="UDP-N-ACETYLGLUCOSAMINE 2-EPIMERASE"/>
    <property type="match status" value="1"/>
</dbReference>
<protein>
    <recommendedName>
        <fullName evidence="3">UDP-N-acetylglucosamine 2-epimerase (non-hydrolyzing)</fullName>
        <ecNumber evidence="3">5.1.3.14</ecNumber>
    </recommendedName>
</protein>
<accession>A0A382H0G9</accession>
<dbReference type="SUPFAM" id="SSF53756">
    <property type="entry name" value="UDP-Glycosyltransferase/glycogen phosphorylase"/>
    <property type="match status" value="1"/>
</dbReference>
<gene>
    <name evidence="5" type="ORF">METZ01_LOCUS233670</name>
</gene>
<organism evidence="5">
    <name type="scientific">marine metagenome</name>
    <dbReference type="NCBI Taxonomy" id="408172"/>
    <lineage>
        <taxon>unclassified sequences</taxon>
        <taxon>metagenomes</taxon>
        <taxon>ecological metagenomes</taxon>
    </lineage>
</organism>
<dbReference type="Pfam" id="PF02350">
    <property type="entry name" value="Epimerase_2"/>
    <property type="match status" value="1"/>
</dbReference>
<dbReference type="PANTHER" id="PTHR43174">
    <property type="entry name" value="UDP-N-ACETYLGLUCOSAMINE 2-EPIMERASE"/>
    <property type="match status" value="1"/>
</dbReference>
<evidence type="ECO:0000256" key="3">
    <source>
        <dbReference type="ARBA" id="ARBA00038858"/>
    </source>
</evidence>
<feature type="domain" description="UDP-N-acetylglucosamine 2-epimerase" evidence="4">
    <location>
        <begin position="23"/>
        <end position="189"/>
    </location>
</feature>